<feature type="domain" description="Tetrahydrofolate dehydrogenase/cyclohydrolase NAD(P)-binding" evidence="14">
    <location>
        <begin position="137"/>
        <end position="278"/>
    </location>
</feature>
<dbReference type="InterPro" id="IPR020631">
    <property type="entry name" value="THF_DH/CycHdrlase_NAD-bd_dom"/>
</dbReference>
<dbReference type="GO" id="GO:0009086">
    <property type="term" value="P:methionine biosynthetic process"/>
    <property type="evidence" value="ECO:0007669"/>
    <property type="project" value="UniProtKB-KW"/>
</dbReference>
<comment type="caution">
    <text evidence="12">Lacks conserved residue(s) required for the propagation of feature annotation.</text>
</comment>
<dbReference type="FunFam" id="3.40.50.10860:FF:000005">
    <property type="entry name" value="C-1-tetrahydrofolate synthase, cytoplasmic, putative"/>
    <property type="match status" value="1"/>
</dbReference>
<comment type="subunit">
    <text evidence="2 12">Homodimer.</text>
</comment>
<keyword evidence="9 12" id="KW-0368">Histidine biosynthesis</keyword>
<keyword evidence="8 12" id="KW-0560">Oxidoreductase</keyword>
<dbReference type="Gene3D" id="3.40.50.10860">
    <property type="entry name" value="Leucine Dehydrogenase, chain A, domain 1"/>
    <property type="match status" value="1"/>
</dbReference>
<evidence type="ECO:0000256" key="6">
    <source>
        <dbReference type="ARBA" id="ARBA00022801"/>
    </source>
</evidence>
<dbReference type="GO" id="GO:0006164">
    <property type="term" value="P:purine nucleotide biosynthetic process"/>
    <property type="evidence" value="ECO:0007669"/>
    <property type="project" value="UniProtKB-KW"/>
</dbReference>
<dbReference type="InterPro" id="IPR020630">
    <property type="entry name" value="THF_DH/CycHdrlase_cat_dom"/>
</dbReference>
<evidence type="ECO:0000256" key="5">
    <source>
        <dbReference type="ARBA" id="ARBA00022755"/>
    </source>
</evidence>
<dbReference type="InterPro" id="IPR020867">
    <property type="entry name" value="THF_DH/CycHdrlase_CS"/>
</dbReference>
<proteinExistence type="inferred from homology"/>
<dbReference type="EC" id="3.5.4.9" evidence="12"/>
<evidence type="ECO:0000259" key="14">
    <source>
        <dbReference type="Pfam" id="PF02882"/>
    </source>
</evidence>
<keyword evidence="16" id="KW-1185">Reference proteome</keyword>
<keyword evidence="7 12" id="KW-0521">NADP</keyword>
<keyword evidence="11 12" id="KW-0511">Multifunctional enzyme</keyword>
<evidence type="ECO:0000313" key="15">
    <source>
        <dbReference type="EMBL" id="SCZ81246.1"/>
    </source>
</evidence>
<dbReference type="Pfam" id="PF00763">
    <property type="entry name" value="THF_DHG_CYH"/>
    <property type="match status" value="1"/>
</dbReference>
<evidence type="ECO:0000259" key="13">
    <source>
        <dbReference type="Pfam" id="PF00763"/>
    </source>
</evidence>
<dbReference type="HAMAP" id="MF_01576">
    <property type="entry name" value="THF_DHG_CYH"/>
    <property type="match status" value="1"/>
</dbReference>
<feature type="binding site" evidence="12">
    <location>
        <position position="229"/>
    </location>
    <ligand>
        <name>NADP(+)</name>
        <dbReference type="ChEBI" id="CHEBI:58349"/>
    </ligand>
</feature>
<dbReference type="GO" id="GO:0005829">
    <property type="term" value="C:cytosol"/>
    <property type="evidence" value="ECO:0007669"/>
    <property type="project" value="TreeGrafter"/>
</dbReference>
<evidence type="ECO:0000256" key="7">
    <source>
        <dbReference type="ARBA" id="ARBA00022857"/>
    </source>
</evidence>
<feature type="binding site" evidence="12">
    <location>
        <begin position="163"/>
        <end position="165"/>
    </location>
    <ligand>
        <name>NADP(+)</name>
        <dbReference type="ChEBI" id="CHEBI:58349"/>
    </ligand>
</feature>
<keyword evidence="6 12" id="KW-0378">Hydrolase</keyword>
<comment type="catalytic activity">
    <reaction evidence="12">
        <text>(6R)-5,10-methenyltetrahydrofolate + H2O = (6R)-10-formyltetrahydrofolate + H(+)</text>
        <dbReference type="Rhea" id="RHEA:23700"/>
        <dbReference type="ChEBI" id="CHEBI:15377"/>
        <dbReference type="ChEBI" id="CHEBI:15378"/>
        <dbReference type="ChEBI" id="CHEBI:57455"/>
        <dbReference type="ChEBI" id="CHEBI:195366"/>
        <dbReference type="EC" id="3.5.4.9"/>
    </reaction>
</comment>
<dbReference type="InterPro" id="IPR036291">
    <property type="entry name" value="NAD(P)-bd_dom_sf"/>
</dbReference>
<dbReference type="PANTHER" id="PTHR48099:SF5">
    <property type="entry name" value="C-1-TETRAHYDROFOLATE SYNTHASE, CYTOPLASMIC"/>
    <property type="match status" value="1"/>
</dbReference>
<evidence type="ECO:0000256" key="11">
    <source>
        <dbReference type="ARBA" id="ARBA00023268"/>
    </source>
</evidence>
<dbReference type="InterPro" id="IPR000672">
    <property type="entry name" value="THF_DH/CycHdrlase"/>
</dbReference>
<sequence>MRLLEGKKTAEAVKKEILAKVEFLKSKSIEPKLDVIIIGEDDAAMAYVGMIARSSQKYGVASEVVALPATITEAELLEKIREINGDKSVHGLIVQMPLPKGIDEKRVIETIDPLKDVDGFHPMNVGNLSIGEDGFVPCTPYGIYKMTEIEELDFTGKNVVVLGRSNIVGKPAAMLMLRKNATVTICHSKTKDLAEVTSKADVLIAAIGKKKFVKANMVGDGAIVIDVGIHSEDGKIVGDVDFEDVKDKVSMITPVPGGVGTTTIAMLMHNAVKAAHKQNGLEF</sequence>
<evidence type="ECO:0000256" key="9">
    <source>
        <dbReference type="ARBA" id="ARBA00023102"/>
    </source>
</evidence>
<evidence type="ECO:0000313" key="16">
    <source>
        <dbReference type="Proteomes" id="UP000199208"/>
    </source>
</evidence>
<dbReference type="FunFam" id="3.40.50.720:FF:000094">
    <property type="entry name" value="Bifunctional protein FolD"/>
    <property type="match status" value="1"/>
</dbReference>
<dbReference type="SUPFAM" id="SSF53223">
    <property type="entry name" value="Aminoacid dehydrogenase-like, N-terminal domain"/>
    <property type="match status" value="1"/>
</dbReference>
<evidence type="ECO:0000256" key="10">
    <source>
        <dbReference type="ARBA" id="ARBA00023167"/>
    </source>
</evidence>
<accession>A0A1G5S4J6</accession>
<dbReference type="EC" id="1.5.1.5" evidence="12"/>
<comment type="similarity">
    <text evidence="12">Belongs to the tetrahydrofolate dehydrogenase/cyclohydrolase family.</text>
</comment>
<keyword evidence="3 12" id="KW-0554">One-carbon metabolism</keyword>
<dbReference type="CDD" id="cd01080">
    <property type="entry name" value="NAD_bind_m-THF_DH_Cyclohyd"/>
    <property type="match status" value="1"/>
</dbReference>
<gene>
    <name evidence="12" type="primary">folD</name>
    <name evidence="15" type="ORF">SAMN03080599_02678</name>
</gene>
<comment type="catalytic activity">
    <reaction evidence="12">
        <text>(6R)-5,10-methylene-5,6,7,8-tetrahydrofolate + NADP(+) = (6R)-5,10-methenyltetrahydrofolate + NADPH</text>
        <dbReference type="Rhea" id="RHEA:22812"/>
        <dbReference type="ChEBI" id="CHEBI:15636"/>
        <dbReference type="ChEBI" id="CHEBI:57455"/>
        <dbReference type="ChEBI" id="CHEBI:57783"/>
        <dbReference type="ChEBI" id="CHEBI:58349"/>
        <dbReference type="EC" id="1.5.1.5"/>
    </reaction>
</comment>
<name>A0A1G5S4J6_9FIRM</name>
<comment type="pathway">
    <text evidence="1 12">One-carbon metabolism; tetrahydrofolate interconversion.</text>
</comment>
<dbReference type="Gene3D" id="3.40.50.720">
    <property type="entry name" value="NAD(P)-binding Rossmann-like Domain"/>
    <property type="match status" value="1"/>
</dbReference>
<comment type="function">
    <text evidence="12">Catalyzes the oxidation of 5,10-methylenetetrahydrofolate to 5,10-methenyltetrahydrofolate and then the hydrolysis of 5,10-methenyltetrahydrofolate to 10-formyltetrahydrofolate.</text>
</comment>
<dbReference type="AlphaFoldDB" id="A0A1G5S4J6"/>
<dbReference type="InterPro" id="IPR046346">
    <property type="entry name" value="Aminoacid_DH-like_N_sf"/>
</dbReference>
<dbReference type="Proteomes" id="UP000199208">
    <property type="component" value="Unassembled WGS sequence"/>
</dbReference>
<dbReference type="GO" id="GO:0004488">
    <property type="term" value="F:methylenetetrahydrofolate dehydrogenase (NADP+) activity"/>
    <property type="evidence" value="ECO:0007669"/>
    <property type="project" value="UniProtKB-UniRule"/>
</dbReference>
<protein>
    <recommendedName>
        <fullName evidence="12">Bifunctional protein FolD</fullName>
    </recommendedName>
    <domain>
        <recommendedName>
            <fullName evidence="12">Methylenetetrahydrofolate dehydrogenase</fullName>
            <ecNumber evidence="12">1.5.1.5</ecNumber>
        </recommendedName>
    </domain>
    <domain>
        <recommendedName>
            <fullName evidence="12">Methenyltetrahydrofolate cyclohydrolase</fullName>
            <ecNumber evidence="12">3.5.4.9</ecNumber>
        </recommendedName>
    </domain>
</protein>
<keyword evidence="10 12" id="KW-0486">Methionine biosynthesis</keyword>
<evidence type="ECO:0000256" key="12">
    <source>
        <dbReference type="HAMAP-Rule" id="MF_01576"/>
    </source>
</evidence>
<dbReference type="PRINTS" id="PR00085">
    <property type="entry name" value="THFDHDRGNASE"/>
</dbReference>
<dbReference type="Pfam" id="PF02882">
    <property type="entry name" value="THF_DHG_CYH_C"/>
    <property type="match status" value="1"/>
</dbReference>
<dbReference type="STRING" id="1120920.SAMN03080599_02678"/>
<evidence type="ECO:0000256" key="2">
    <source>
        <dbReference type="ARBA" id="ARBA00011738"/>
    </source>
</evidence>
<dbReference type="PANTHER" id="PTHR48099">
    <property type="entry name" value="C-1-TETRAHYDROFOLATE SYNTHASE, CYTOPLASMIC-RELATED"/>
    <property type="match status" value="1"/>
</dbReference>
<keyword evidence="4 12" id="KW-0028">Amino-acid biosynthesis</keyword>
<dbReference type="GO" id="GO:0035999">
    <property type="term" value="P:tetrahydrofolate interconversion"/>
    <property type="evidence" value="ECO:0007669"/>
    <property type="project" value="UniProtKB-UniRule"/>
</dbReference>
<reference evidence="15 16" key="1">
    <citation type="submission" date="2016-10" db="EMBL/GenBank/DDBJ databases">
        <authorList>
            <person name="de Groot N.N."/>
        </authorList>
    </citation>
    <scope>NUCLEOTIDE SEQUENCE [LARGE SCALE GENOMIC DNA]</scope>
    <source>
        <strain evidence="15 16">DSM 2784</strain>
    </source>
</reference>
<keyword evidence="5 12" id="KW-0658">Purine biosynthesis</keyword>
<dbReference type="GO" id="GO:0000105">
    <property type="term" value="P:L-histidine biosynthetic process"/>
    <property type="evidence" value="ECO:0007669"/>
    <property type="project" value="UniProtKB-KW"/>
</dbReference>
<evidence type="ECO:0000256" key="1">
    <source>
        <dbReference type="ARBA" id="ARBA00004777"/>
    </source>
</evidence>
<dbReference type="GO" id="GO:0004477">
    <property type="term" value="F:methenyltetrahydrofolate cyclohydrolase activity"/>
    <property type="evidence" value="ECO:0007669"/>
    <property type="project" value="UniProtKB-UniRule"/>
</dbReference>
<dbReference type="OrthoDB" id="9803580at2"/>
<dbReference type="PROSITE" id="PS00766">
    <property type="entry name" value="THF_DHG_CYH_1"/>
    <property type="match status" value="1"/>
</dbReference>
<dbReference type="EMBL" id="FMWL01000017">
    <property type="protein sequence ID" value="SCZ81246.1"/>
    <property type="molecule type" value="Genomic_DNA"/>
</dbReference>
<dbReference type="UniPathway" id="UPA00193"/>
<feature type="domain" description="Tetrahydrofolate dehydrogenase/cyclohydrolase catalytic" evidence="13">
    <location>
        <begin position="4"/>
        <end position="118"/>
    </location>
</feature>
<dbReference type="RefSeq" id="WP_092592351.1">
    <property type="nucleotide sequence ID" value="NZ_FMWL01000017.1"/>
</dbReference>
<evidence type="ECO:0000256" key="8">
    <source>
        <dbReference type="ARBA" id="ARBA00023002"/>
    </source>
</evidence>
<dbReference type="SUPFAM" id="SSF51735">
    <property type="entry name" value="NAD(P)-binding Rossmann-fold domains"/>
    <property type="match status" value="1"/>
</dbReference>
<organism evidence="15 16">
    <name type="scientific">Acidaminobacter hydrogenoformans DSM 2784</name>
    <dbReference type="NCBI Taxonomy" id="1120920"/>
    <lineage>
        <taxon>Bacteria</taxon>
        <taxon>Bacillati</taxon>
        <taxon>Bacillota</taxon>
        <taxon>Clostridia</taxon>
        <taxon>Peptostreptococcales</taxon>
        <taxon>Acidaminobacteraceae</taxon>
        <taxon>Acidaminobacter</taxon>
    </lineage>
</organism>
<evidence type="ECO:0000256" key="4">
    <source>
        <dbReference type="ARBA" id="ARBA00022605"/>
    </source>
</evidence>
<evidence type="ECO:0000256" key="3">
    <source>
        <dbReference type="ARBA" id="ARBA00022563"/>
    </source>
</evidence>